<reference evidence="5" key="1">
    <citation type="submission" date="2007-10" db="EMBL/GenBank/DDBJ databases">
        <title>Complete genome of Alkaliphilus oremlandii OhILAs.</title>
        <authorList>
            <person name="Copeland A."/>
            <person name="Lucas S."/>
            <person name="Lapidus A."/>
            <person name="Barry K."/>
            <person name="Detter J.C."/>
            <person name="Glavina del Rio T."/>
            <person name="Hammon N."/>
            <person name="Israni S."/>
            <person name="Dalin E."/>
            <person name="Tice H."/>
            <person name="Pitluck S."/>
            <person name="Chain P."/>
            <person name="Malfatti S."/>
            <person name="Shin M."/>
            <person name="Vergez L."/>
            <person name="Schmutz J."/>
            <person name="Larimer F."/>
            <person name="Land M."/>
            <person name="Hauser L."/>
            <person name="Kyrpides N."/>
            <person name="Mikhailova N."/>
            <person name="Stolz J.F."/>
            <person name="Dawson A."/>
            <person name="Fisher E."/>
            <person name="Crable B."/>
            <person name="Perera E."/>
            <person name="Lisak J."/>
            <person name="Ranganathan M."/>
            <person name="Basu P."/>
            <person name="Richardson P."/>
        </authorList>
    </citation>
    <scope>NUCLEOTIDE SEQUENCE [LARGE SCALE GENOMIC DNA]</scope>
    <source>
        <strain evidence="5">OhILAs</strain>
    </source>
</reference>
<dbReference type="Gene3D" id="3.40.250.10">
    <property type="entry name" value="Rhodanese-like domain"/>
    <property type="match status" value="2"/>
</dbReference>
<proteinExistence type="predicted"/>
<dbReference type="CDD" id="cd01449">
    <property type="entry name" value="TST_Repeat_2"/>
    <property type="match status" value="1"/>
</dbReference>
<name>A8MLP3_ALKOO</name>
<dbReference type="AlphaFoldDB" id="A8MLP3"/>
<gene>
    <name evidence="4" type="ordered locus">Clos_0398</name>
</gene>
<dbReference type="OrthoDB" id="9770030at2"/>
<evidence type="ECO:0000313" key="5">
    <source>
        <dbReference type="Proteomes" id="UP000000269"/>
    </source>
</evidence>
<dbReference type="Proteomes" id="UP000000269">
    <property type="component" value="Chromosome"/>
</dbReference>
<dbReference type="eggNOG" id="COG2897">
    <property type="taxonomic scope" value="Bacteria"/>
</dbReference>
<dbReference type="STRING" id="350688.Clos_0398"/>
<dbReference type="HOGENOM" id="CLU_031618_0_0_9"/>
<dbReference type="RefSeq" id="WP_012158275.1">
    <property type="nucleotide sequence ID" value="NC_009922.1"/>
</dbReference>
<feature type="domain" description="Rhodanese" evidence="3">
    <location>
        <begin position="15"/>
        <end position="130"/>
    </location>
</feature>
<dbReference type="InterPro" id="IPR001763">
    <property type="entry name" value="Rhodanese-like_dom"/>
</dbReference>
<accession>A8MLP3</accession>
<keyword evidence="1" id="KW-0808">Transferase</keyword>
<dbReference type="PANTHER" id="PTHR11364:SF27">
    <property type="entry name" value="SULFURTRANSFERASE"/>
    <property type="match status" value="1"/>
</dbReference>
<sequence length="271" mass="30711">MKNIVSQQWLKNNLSLDHLVLLEARETFDATDSSANQHIPKAQYVLLEEHMSGELQPHGGRHPLPDMEKFVRDMEAFGINDESIVVIYDSGSMAPAGRLWWLFKYIGKDQVFVLEGGLTKWMENGFTVTTEQFVPKPSGHLSLNINDAMLVDMQYVKDTIGSKNIALVDARASERYAGEVEPIDRVAGHIPGAINYPWMNLTVNQEIMEREALEKYFEPLKEFEEIIVYCGSGVTAVVDILFMEEVGLNPKLYAGSYSDWISYEDNEIITK</sequence>
<dbReference type="PROSITE" id="PS50206">
    <property type="entry name" value="RHODANESE_3"/>
    <property type="match status" value="2"/>
</dbReference>
<keyword evidence="2" id="KW-0677">Repeat</keyword>
<feature type="domain" description="Rhodanese" evidence="3">
    <location>
        <begin position="161"/>
        <end position="269"/>
    </location>
</feature>
<keyword evidence="5" id="KW-1185">Reference proteome</keyword>
<dbReference type="InterPro" id="IPR045078">
    <property type="entry name" value="TST/MPST-like"/>
</dbReference>
<dbReference type="PANTHER" id="PTHR11364">
    <property type="entry name" value="THIOSULFATE SULFERTANSFERASE"/>
    <property type="match status" value="1"/>
</dbReference>
<dbReference type="CDD" id="cd01448">
    <property type="entry name" value="TST_Repeat_1"/>
    <property type="match status" value="1"/>
</dbReference>
<dbReference type="EMBL" id="CP000853">
    <property type="protein sequence ID" value="ABW17960.1"/>
    <property type="molecule type" value="Genomic_DNA"/>
</dbReference>
<dbReference type="Pfam" id="PF00581">
    <property type="entry name" value="Rhodanese"/>
    <property type="match status" value="2"/>
</dbReference>
<dbReference type="SMART" id="SM00450">
    <property type="entry name" value="RHOD"/>
    <property type="match status" value="2"/>
</dbReference>
<dbReference type="KEGG" id="aoe:Clos_0398"/>
<evidence type="ECO:0000256" key="1">
    <source>
        <dbReference type="ARBA" id="ARBA00022679"/>
    </source>
</evidence>
<evidence type="ECO:0000259" key="3">
    <source>
        <dbReference type="PROSITE" id="PS50206"/>
    </source>
</evidence>
<dbReference type="InterPro" id="IPR036873">
    <property type="entry name" value="Rhodanese-like_dom_sf"/>
</dbReference>
<evidence type="ECO:0000256" key="2">
    <source>
        <dbReference type="ARBA" id="ARBA00022737"/>
    </source>
</evidence>
<organism evidence="4 5">
    <name type="scientific">Alkaliphilus oremlandii (strain OhILAs)</name>
    <name type="common">Clostridium oremlandii (strain OhILAs)</name>
    <dbReference type="NCBI Taxonomy" id="350688"/>
    <lineage>
        <taxon>Bacteria</taxon>
        <taxon>Bacillati</taxon>
        <taxon>Bacillota</taxon>
        <taxon>Clostridia</taxon>
        <taxon>Peptostreptococcales</taxon>
        <taxon>Natronincolaceae</taxon>
        <taxon>Alkaliphilus</taxon>
    </lineage>
</organism>
<protein>
    <submittedName>
        <fullName evidence="4">Rhodanese domain protein</fullName>
    </submittedName>
</protein>
<dbReference type="GO" id="GO:0004792">
    <property type="term" value="F:thiosulfate-cyanide sulfurtransferase activity"/>
    <property type="evidence" value="ECO:0007669"/>
    <property type="project" value="TreeGrafter"/>
</dbReference>
<dbReference type="SUPFAM" id="SSF52821">
    <property type="entry name" value="Rhodanese/Cell cycle control phosphatase"/>
    <property type="match status" value="2"/>
</dbReference>
<evidence type="ECO:0000313" key="4">
    <source>
        <dbReference type="EMBL" id="ABW17960.1"/>
    </source>
</evidence>